<accession>A0ABU6Z0I8</accession>
<comment type="caution">
    <text evidence="1">The sequence shown here is derived from an EMBL/GenBank/DDBJ whole genome shotgun (WGS) entry which is preliminary data.</text>
</comment>
<dbReference type="Proteomes" id="UP001341840">
    <property type="component" value="Unassembled WGS sequence"/>
</dbReference>
<dbReference type="EMBL" id="JASCZI010271862">
    <property type="protein sequence ID" value="MED6215739.1"/>
    <property type="molecule type" value="Genomic_DNA"/>
</dbReference>
<reference evidence="1 2" key="1">
    <citation type="journal article" date="2023" name="Plants (Basel)">
        <title>Bridging the Gap: Combining Genomics and Transcriptomics Approaches to Understand Stylosanthes scabra, an Orphan Legume from the Brazilian Caatinga.</title>
        <authorList>
            <person name="Ferreira-Neto J.R.C."/>
            <person name="da Silva M.D."/>
            <person name="Binneck E."/>
            <person name="de Melo N.F."/>
            <person name="da Silva R.H."/>
            <person name="de Melo A.L.T.M."/>
            <person name="Pandolfi V."/>
            <person name="Bustamante F.O."/>
            <person name="Brasileiro-Vidal A.C."/>
            <person name="Benko-Iseppon A.M."/>
        </authorList>
    </citation>
    <scope>NUCLEOTIDE SEQUENCE [LARGE SCALE GENOMIC DNA]</scope>
    <source>
        <tissue evidence="1">Leaves</tissue>
    </source>
</reference>
<dbReference type="InterPro" id="IPR012677">
    <property type="entry name" value="Nucleotide-bd_a/b_plait_sf"/>
</dbReference>
<keyword evidence="2" id="KW-1185">Reference proteome</keyword>
<sequence length="152" mass="17138">MHKTNYKEVNSIELILQDIKDSRIQASIGKAFFSRHGSSIEEFGIDYTNPYLPIAQSAMEESGQVVVDLDGKRIETESNVLLASIEDMQYAVTLDVLHMVFSAFVPVKKIAMFDKNGGLQDLSLCHSPCRSLCRFKCITMLTCHHLELCLHK</sequence>
<protein>
    <submittedName>
        <fullName evidence="1">Uncharacterized protein</fullName>
    </submittedName>
</protein>
<proteinExistence type="predicted"/>
<dbReference type="Gene3D" id="3.30.70.330">
    <property type="match status" value="1"/>
</dbReference>
<name>A0ABU6Z0I8_9FABA</name>
<evidence type="ECO:0000313" key="1">
    <source>
        <dbReference type="EMBL" id="MED6215739.1"/>
    </source>
</evidence>
<gene>
    <name evidence="1" type="ORF">PIB30_000744</name>
</gene>
<evidence type="ECO:0000313" key="2">
    <source>
        <dbReference type="Proteomes" id="UP001341840"/>
    </source>
</evidence>
<organism evidence="1 2">
    <name type="scientific">Stylosanthes scabra</name>
    <dbReference type="NCBI Taxonomy" id="79078"/>
    <lineage>
        <taxon>Eukaryota</taxon>
        <taxon>Viridiplantae</taxon>
        <taxon>Streptophyta</taxon>
        <taxon>Embryophyta</taxon>
        <taxon>Tracheophyta</taxon>
        <taxon>Spermatophyta</taxon>
        <taxon>Magnoliopsida</taxon>
        <taxon>eudicotyledons</taxon>
        <taxon>Gunneridae</taxon>
        <taxon>Pentapetalae</taxon>
        <taxon>rosids</taxon>
        <taxon>fabids</taxon>
        <taxon>Fabales</taxon>
        <taxon>Fabaceae</taxon>
        <taxon>Papilionoideae</taxon>
        <taxon>50 kb inversion clade</taxon>
        <taxon>dalbergioids sensu lato</taxon>
        <taxon>Dalbergieae</taxon>
        <taxon>Pterocarpus clade</taxon>
        <taxon>Stylosanthes</taxon>
    </lineage>
</organism>